<accession>A0ACC0N4A9</accession>
<dbReference type="EMBL" id="CM046394">
    <property type="protein sequence ID" value="KAI8548096.1"/>
    <property type="molecule type" value="Genomic_DNA"/>
</dbReference>
<name>A0ACC0N4A9_RHOML</name>
<reference evidence="1" key="1">
    <citation type="submission" date="2022-02" db="EMBL/GenBank/DDBJ databases">
        <title>Plant Genome Project.</title>
        <authorList>
            <person name="Zhang R.-G."/>
        </authorList>
    </citation>
    <scope>NUCLEOTIDE SEQUENCE</scope>
    <source>
        <strain evidence="1">AT1</strain>
    </source>
</reference>
<evidence type="ECO:0000313" key="2">
    <source>
        <dbReference type="Proteomes" id="UP001062846"/>
    </source>
</evidence>
<sequence>MGGNKEEALKCLKIARQAIEFRDRVRAQRFITKAQLLDPSLSTADIISKLNNISAEPSKKPSHPRPRVRVSEPGSSSTASLAYTEEHIAIVREIKKKKNYYAILGVEESCTAEDIRKAYRKLAVKVHPDKNKAPGADEAFAAVSKAFKYNQMGSESGEQAFGRRANCAPRGFDDFSQYDAEAEEFYNSPLVCGEILCLAVFLDLMRGRIPPAKTLVKLLPVFLILIWSCMPSNYPVYTFSPQGSHRIKFTTPKGVDFYAKPRSFEQAYPPDSPQRVKLEAQVERDYVSRCVDGCMLEVQFVQGGYRGDTPYCDLLKQFEERRVASLQI</sequence>
<protein>
    <submittedName>
        <fullName evidence="1">Uncharacterized protein</fullName>
    </submittedName>
</protein>
<proteinExistence type="predicted"/>
<comment type="caution">
    <text evidence="1">The sequence shown here is derived from an EMBL/GenBank/DDBJ whole genome shotgun (WGS) entry which is preliminary data.</text>
</comment>
<keyword evidence="2" id="KW-1185">Reference proteome</keyword>
<evidence type="ECO:0000313" key="1">
    <source>
        <dbReference type="EMBL" id="KAI8548096.1"/>
    </source>
</evidence>
<dbReference type="Proteomes" id="UP001062846">
    <property type="component" value="Chromosome 7"/>
</dbReference>
<gene>
    <name evidence="1" type="ORF">RHMOL_Rhmol07G0245800</name>
</gene>
<organism evidence="1 2">
    <name type="scientific">Rhododendron molle</name>
    <name type="common">Chinese azalea</name>
    <name type="synonym">Azalea mollis</name>
    <dbReference type="NCBI Taxonomy" id="49168"/>
    <lineage>
        <taxon>Eukaryota</taxon>
        <taxon>Viridiplantae</taxon>
        <taxon>Streptophyta</taxon>
        <taxon>Embryophyta</taxon>
        <taxon>Tracheophyta</taxon>
        <taxon>Spermatophyta</taxon>
        <taxon>Magnoliopsida</taxon>
        <taxon>eudicotyledons</taxon>
        <taxon>Gunneridae</taxon>
        <taxon>Pentapetalae</taxon>
        <taxon>asterids</taxon>
        <taxon>Ericales</taxon>
        <taxon>Ericaceae</taxon>
        <taxon>Ericoideae</taxon>
        <taxon>Rhodoreae</taxon>
        <taxon>Rhododendron</taxon>
    </lineage>
</organism>